<dbReference type="Proteomes" id="UP000483286">
    <property type="component" value="Unassembled WGS sequence"/>
</dbReference>
<dbReference type="InterPro" id="IPR036390">
    <property type="entry name" value="WH_DNA-bd_sf"/>
</dbReference>
<organism evidence="1 2">
    <name type="scientific">Deinococcus arboris</name>
    <dbReference type="NCBI Taxonomy" id="2682977"/>
    <lineage>
        <taxon>Bacteria</taxon>
        <taxon>Thermotogati</taxon>
        <taxon>Deinococcota</taxon>
        <taxon>Deinococci</taxon>
        <taxon>Deinococcales</taxon>
        <taxon>Deinococcaceae</taxon>
        <taxon>Deinococcus</taxon>
    </lineage>
</organism>
<name>A0A7C9HU57_9DEIO</name>
<evidence type="ECO:0000313" key="1">
    <source>
        <dbReference type="EMBL" id="MVN89113.1"/>
    </source>
</evidence>
<dbReference type="RefSeq" id="WP_157461375.1">
    <property type="nucleotide sequence ID" value="NZ_WQLB01000043.1"/>
</dbReference>
<gene>
    <name evidence="1" type="ORF">GO986_20440</name>
</gene>
<keyword evidence="2" id="KW-1185">Reference proteome</keyword>
<proteinExistence type="predicted"/>
<dbReference type="EMBL" id="WQLB01000043">
    <property type="protein sequence ID" value="MVN89113.1"/>
    <property type="molecule type" value="Genomic_DNA"/>
</dbReference>
<protein>
    <recommendedName>
        <fullName evidence="3">ArsR family transcriptional regulator</fullName>
    </recommendedName>
</protein>
<dbReference type="AlphaFoldDB" id="A0A7C9HU57"/>
<reference evidence="1 2" key="1">
    <citation type="submission" date="2019-12" db="EMBL/GenBank/DDBJ databases">
        <title>Deinococcus sp. HMF7620 Genome sequencing and assembly.</title>
        <authorList>
            <person name="Kang H."/>
            <person name="Kim H."/>
            <person name="Joh K."/>
        </authorList>
    </citation>
    <scope>NUCLEOTIDE SEQUENCE [LARGE SCALE GENOMIC DNA]</scope>
    <source>
        <strain evidence="1 2">HMF7620</strain>
    </source>
</reference>
<accession>A0A7C9HU57</accession>
<comment type="caution">
    <text evidence="1">The sequence shown here is derived from an EMBL/GenBank/DDBJ whole genome shotgun (WGS) entry which is preliminary data.</text>
</comment>
<dbReference type="SUPFAM" id="SSF46785">
    <property type="entry name" value="Winged helix' DNA-binding domain"/>
    <property type="match status" value="1"/>
</dbReference>
<dbReference type="InterPro" id="IPR036388">
    <property type="entry name" value="WH-like_DNA-bd_sf"/>
</dbReference>
<dbReference type="Gene3D" id="1.10.10.10">
    <property type="entry name" value="Winged helix-like DNA-binding domain superfamily/Winged helix DNA-binding domain"/>
    <property type="match status" value="1"/>
</dbReference>
<evidence type="ECO:0000313" key="2">
    <source>
        <dbReference type="Proteomes" id="UP000483286"/>
    </source>
</evidence>
<sequence>MKGHFSVQRWTTVTDPQAVETLLNPQLFRYVRPFLGHECTATEAARVIGSRVDTMLYQIGRLTRLGLLEVTATEQHRGRPSRRYRTVAEGFVLPFSAMQAETLLDLFLKRDAETRQAFGARLVAALAGEGGGWHVRLYLSTEDASVNWEAVPDHRPDWRQEDLLAPGAPALWHTNIMVSLTFQEAKALQRELLAVFTRYAVSSQQALASVERQRYALQLGLSPQPVGSEW</sequence>
<evidence type="ECO:0008006" key="3">
    <source>
        <dbReference type="Google" id="ProtNLM"/>
    </source>
</evidence>